<dbReference type="EMBL" id="LS483470">
    <property type="protein sequence ID" value="SQI36593.1"/>
    <property type="molecule type" value="Genomic_DNA"/>
</dbReference>
<name>A0A2X4UBR3_9GAMM</name>
<reference evidence="2 3" key="1">
    <citation type="submission" date="2018-06" db="EMBL/GenBank/DDBJ databases">
        <authorList>
            <consortium name="Pathogen Informatics"/>
            <person name="Doyle S."/>
        </authorList>
    </citation>
    <scope>NUCLEOTIDE SEQUENCE [LARGE SCALE GENOMIC DNA]</scope>
    <source>
        <strain evidence="2 3">NCTC12151</strain>
    </source>
</reference>
<sequence length="61" mass="7385">MLYLLDGKTIPDNRNDIAIKLMDFIHDNPKQQVYEDEFFHIRYFQKGSGHLTFKQLVWWIG</sequence>
<feature type="domain" description="DUF4942" evidence="1">
    <location>
        <begin position="1"/>
        <end position="55"/>
    </location>
</feature>
<dbReference type="AlphaFoldDB" id="A0A2X4UBR3"/>
<proteinExistence type="predicted"/>
<dbReference type="Pfam" id="PF13708">
    <property type="entry name" value="DUF4942"/>
    <property type="match status" value="1"/>
</dbReference>
<dbReference type="Proteomes" id="UP000249005">
    <property type="component" value="Chromosome 1"/>
</dbReference>
<accession>A0A2X4UBR3</accession>
<dbReference type="KEGG" id="lri:NCTC12151_00807"/>
<dbReference type="InterPro" id="IPR031339">
    <property type="entry name" value="DUF4942"/>
</dbReference>
<evidence type="ECO:0000259" key="1">
    <source>
        <dbReference type="Pfam" id="PF13708"/>
    </source>
</evidence>
<keyword evidence="3" id="KW-1185">Reference proteome</keyword>
<protein>
    <recommendedName>
        <fullName evidence="1">DUF4942 domain-containing protein</fullName>
    </recommendedName>
</protein>
<organism evidence="2 3">
    <name type="scientific">Leminorella richardii</name>
    <dbReference type="NCBI Taxonomy" id="158841"/>
    <lineage>
        <taxon>Bacteria</taxon>
        <taxon>Pseudomonadati</taxon>
        <taxon>Pseudomonadota</taxon>
        <taxon>Gammaproteobacteria</taxon>
        <taxon>Enterobacterales</taxon>
        <taxon>Budviciaceae</taxon>
        <taxon>Leminorella</taxon>
    </lineage>
</organism>
<evidence type="ECO:0000313" key="2">
    <source>
        <dbReference type="EMBL" id="SQI36593.1"/>
    </source>
</evidence>
<evidence type="ECO:0000313" key="3">
    <source>
        <dbReference type="Proteomes" id="UP000249005"/>
    </source>
</evidence>
<gene>
    <name evidence="2" type="ORF">NCTC12151_00807</name>
</gene>